<protein>
    <submittedName>
        <fullName evidence="3">Uncharacterized protein</fullName>
    </submittedName>
</protein>
<dbReference type="HOGENOM" id="CLU_149063_0_0_1"/>
<proteinExistence type="predicted"/>
<dbReference type="EMBL" id="JEMT01017430">
    <property type="protein sequence ID" value="EXX68070.1"/>
    <property type="molecule type" value="Genomic_DNA"/>
</dbReference>
<keyword evidence="4" id="KW-1185">Reference proteome</keyword>
<name>A0A015JLI5_RHIIW</name>
<organism evidence="3 4">
    <name type="scientific">Rhizophagus irregularis (strain DAOM 197198w)</name>
    <name type="common">Glomus intraradices</name>
    <dbReference type="NCBI Taxonomy" id="1432141"/>
    <lineage>
        <taxon>Eukaryota</taxon>
        <taxon>Fungi</taxon>
        <taxon>Fungi incertae sedis</taxon>
        <taxon>Mucoromycota</taxon>
        <taxon>Glomeromycotina</taxon>
        <taxon>Glomeromycetes</taxon>
        <taxon>Glomerales</taxon>
        <taxon>Glomeraceae</taxon>
        <taxon>Rhizophagus</taxon>
    </lineage>
</organism>
<sequence length="127" mass="14686">MAMINIKICIALVAIAQLQADIHQTENKKKRKHESEKIKVNIAPPIIESAGEQETGNTEQNEAERILEDLQETSDYITTEQDWIECLNEWNELLMKEEKAQNLDVTKESLNCSDNDLLNSYIYPPYY</sequence>
<gene>
    <name evidence="3" type="ORF">RirG_108430</name>
</gene>
<dbReference type="OrthoDB" id="2398155at2759"/>
<evidence type="ECO:0000256" key="2">
    <source>
        <dbReference type="SAM" id="SignalP"/>
    </source>
</evidence>
<keyword evidence="2" id="KW-0732">Signal</keyword>
<comment type="caution">
    <text evidence="3">The sequence shown here is derived from an EMBL/GenBank/DDBJ whole genome shotgun (WGS) entry which is preliminary data.</text>
</comment>
<feature type="chain" id="PRO_5001474451" evidence="2">
    <location>
        <begin position="21"/>
        <end position="127"/>
    </location>
</feature>
<feature type="signal peptide" evidence="2">
    <location>
        <begin position="1"/>
        <end position="20"/>
    </location>
</feature>
<evidence type="ECO:0000256" key="1">
    <source>
        <dbReference type="SAM" id="MobiDB-lite"/>
    </source>
</evidence>
<dbReference type="Proteomes" id="UP000022910">
    <property type="component" value="Unassembled WGS sequence"/>
</dbReference>
<reference evidence="3 4" key="1">
    <citation type="submission" date="2014-02" db="EMBL/GenBank/DDBJ databases">
        <title>Single nucleus genome sequencing reveals high similarity among nuclei of an endomycorrhizal fungus.</title>
        <authorList>
            <person name="Lin K."/>
            <person name="Geurts R."/>
            <person name="Zhang Z."/>
            <person name="Limpens E."/>
            <person name="Saunders D.G."/>
            <person name="Mu D."/>
            <person name="Pang E."/>
            <person name="Cao H."/>
            <person name="Cha H."/>
            <person name="Lin T."/>
            <person name="Zhou Q."/>
            <person name="Shang Y."/>
            <person name="Li Y."/>
            <person name="Ivanov S."/>
            <person name="Sharma T."/>
            <person name="Velzen R.V."/>
            <person name="Ruijter N.D."/>
            <person name="Aanen D.K."/>
            <person name="Win J."/>
            <person name="Kamoun S."/>
            <person name="Bisseling T."/>
            <person name="Huang S."/>
        </authorList>
    </citation>
    <scope>NUCLEOTIDE SEQUENCE [LARGE SCALE GENOMIC DNA]</scope>
    <source>
        <strain evidence="4">DAOM197198w</strain>
    </source>
</reference>
<evidence type="ECO:0000313" key="3">
    <source>
        <dbReference type="EMBL" id="EXX68070.1"/>
    </source>
</evidence>
<evidence type="ECO:0000313" key="4">
    <source>
        <dbReference type="Proteomes" id="UP000022910"/>
    </source>
</evidence>
<feature type="region of interest" description="Disordered" evidence="1">
    <location>
        <begin position="43"/>
        <end position="64"/>
    </location>
</feature>
<accession>A0A015JLI5</accession>
<dbReference type="AlphaFoldDB" id="A0A015JLI5"/>